<proteinExistence type="predicted"/>
<evidence type="ECO:0000313" key="2">
    <source>
        <dbReference type="Proteomes" id="UP001562178"/>
    </source>
</evidence>
<evidence type="ECO:0000313" key="1">
    <source>
        <dbReference type="EMBL" id="MEY2250708.1"/>
    </source>
</evidence>
<dbReference type="RefSeq" id="WP_369459401.1">
    <property type="nucleotide sequence ID" value="NZ_JBGBDC010000002.1"/>
</dbReference>
<name>A0ABV4B1C4_9BURK</name>
<accession>A0ABV4B1C4</accession>
<dbReference type="EMBL" id="JBGBDC010000002">
    <property type="protein sequence ID" value="MEY2250708.1"/>
    <property type="molecule type" value="Genomic_DNA"/>
</dbReference>
<keyword evidence="2" id="KW-1185">Reference proteome</keyword>
<comment type="caution">
    <text evidence="1">The sequence shown here is derived from an EMBL/GenBank/DDBJ whole genome shotgun (WGS) entry which is preliminary data.</text>
</comment>
<protein>
    <submittedName>
        <fullName evidence="1">Uncharacterized protein</fullName>
    </submittedName>
</protein>
<gene>
    <name evidence="1" type="ORF">AB7A72_06830</name>
</gene>
<reference evidence="1 2" key="1">
    <citation type="journal article" date="2016" name="Int. J. Syst. Evol. Microbiol.">
        <title>Description of Comamonas sediminis sp. nov., isolated from lagoon sediments.</title>
        <authorList>
            <person name="Subhash Y."/>
            <person name="Bang J.J."/>
            <person name="You T.H."/>
            <person name="Lee S.S."/>
        </authorList>
    </citation>
    <scope>NUCLEOTIDE SEQUENCE [LARGE SCALE GENOMIC DNA]</scope>
    <source>
        <strain evidence="1 2">JCM 31169</strain>
    </source>
</reference>
<dbReference type="Proteomes" id="UP001562178">
    <property type="component" value="Unassembled WGS sequence"/>
</dbReference>
<sequence length="82" mass="8927">MNPKPCRMANGRPQAAHAAMQQRQVQHVKTKLATLAVQRAVFDKQLPSLQAKTYILAPLMGLSSYQLDSNPAEPNTPAANMA</sequence>
<organism evidence="1 2">
    <name type="scientific">Comamonas sediminis</name>
    <dbReference type="NCBI Taxonomy" id="1783360"/>
    <lineage>
        <taxon>Bacteria</taxon>
        <taxon>Pseudomonadati</taxon>
        <taxon>Pseudomonadota</taxon>
        <taxon>Betaproteobacteria</taxon>
        <taxon>Burkholderiales</taxon>
        <taxon>Comamonadaceae</taxon>
        <taxon>Comamonas</taxon>
    </lineage>
</organism>